<evidence type="ECO:0000313" key="4">
    <source>
        <dbReference type="Proteomes" id="UP000516235"/>
    </source>
</evidence>
<dbReference type="Pfam" id="PF11565">
    <property type="entry name" value="PorB"/>
    <property type="match status" value="1"/>
</dbReference>
<dbReference type="KEGG" id="cluj:IAU68_08595"/>
<protein>
    <recommendedName>
        <fullName evidence="6">Alpha helical Porin B</fullName>
    </recommendedName>
</protein>
<proteinExistence type="predicted"/>
<keyword evidence="5" id="KW-1185">Reference proteome</keyword>
<evidence type="ECO:0008006" key="6">
    <source>
        <dbReference type="Google" id="ProtNLM"/>
    </source>
</evidence>
<name>A0A7H0JXH3_9CORY</name>
<dbReference type="RefSeq" id="WP_171192881.1">
    <property type="nucleotide sequence ID" value="NZ_CP061032.1"/>
</dbReference>
<evidence type="ECO:0000313" key="3">
    <source>
        <dbReference type="EMBL" id="QNP89739.1"/>
    </source>
</evidence>
<dbReference type="Proteomes" id="UP000516235">
    <property type="component" value="Chromosome"/>
</dbReference>
<accession>A0A7H0JXH3</accession>
<feature type="signal peptide" evidence="1">
    <location>
        <begin position="1"/>
        <end position="19"/>
    </location>
</feature>
<gene>
    <name evidence="2" type="ORF">H7348_00605</name>
    <name evidence="3" type="ORF">IAU68_08595</name>
</gene>
<dbReference type="EMBL" id="CP061032">
    <property type="protein sequence ID" value="QNP89739.1"/>
    <property type="molecule type" value="Genomic_DNA"/>
</dbReference>
<evidence type="ECO:0000256" key="1">
    <source>
        <dbReference type="SAM" id="SignalP"/>
    </source>
</evidence>
<organism evidence="3 4">
    <name type="scientific">Corynebacterium lujinxingii</name>
    <dbReference type="NCBI Taxonomy" id="2763010"/>
    <lineage>
        <taxon>Bacteria</taxon>
        <taxon>Bacillati</taxon>
        <taxon>Actinomycetota</taxon>
        <taxon>Actinomycetes</taxon>
        <taxon>Mycobacteriales</taxon>
        <taxon>Corynebacteriaceae</taxon>
        <taxon>Corynebacterium</taxon>
    </lineage>
</organism>
<feature type="chain" id="PRO_5038918682" description="Alpha helical Porin B" evidence="1">
    <location>
        <begin position="20"/>
        <end position="140"/>
    </location>
</feature>
<dbReference type="InterPro" id="IPR021114">
    <property type="entry name" value="Porin_PorB/PorC"/>
</dbReference>
<dbReference type="Proteomes" id="UP000642876">
    <property type="component" value="Unassembled WGS sequence"/>
</dbReference>
<sequence length="140" mass="14318">MRRLTSALAAGLIAVSAFAGTAAPAQAQSLELIRLLNGNIATTNCDALRTGLTATRMVNKDTTRAQLVSNLNAVVGNDAALRLVSAGTVGSVADRALECGIVKPDPATPLDQIIAGSSQLSSRAGLPDIRNFLPALPATR</sequence>
<keyword evidence="1" id="KW-0732">Signal</keyword>
<evidence type="ECO:0000313" key="5">
    <source>
        <dbReference type="Proteomes" id="UP000642876"/>
    </source>
</evidence>
<evidence type="ECO:0000313" key="2">
    <source>
        <dbReference type="EMBL" id="MBC3177821.1"/>
    </source>
</evidence>
<dbReference type="AlphaFoldDB" id="A0A7H0JXH3"/>
<reference evidence="4 5" key="1">
    <citation type="submission" date="2020-08" db="EMBL/GenBank/DDBJ databases">
        <title>novel species in genus Corynebacterium.</title>
        <authorList>
            <person name="Zhang G."/>
        </authorList>
    </citation>
    <scope>NUCLEOTIDE SEQUENCE [LARGE SCALE GENOMIC DNA]</scope>
    <source>
        <strain evidence="4 5">zg-917</strain>
        <strain evidence="3">Zg-917</strain>
    </source>
</reference>
<dbReference type="EMBL" id="JACMYE010000001">
    <property type="protein sequence ID" value="MBC3177821.1"/>
    <property type="molecule type" value="Genomic_DNA"/>
</dbReference>